<keyword evidence="2" id="KW-1185">Reference proteome</keyword>
<dbReference type="AlphaFoldDB" id="A0AAN6DYK7"/>
<reference evidence="1" key="1">
    <citation type="journal article" date="2022" name="bioRxiv">
        <title>Deciphering the potential niche of two novel black yeast fungi from a biological soil crust based on their genomes, phenotypes, and melanin regulation.</title>
        <authorList>
            <consortium name="DOE Joint Genome Institute"/>
            <person name="Carr E.C."/>
            <person name="Barton Q."/>
            <person name="Grambo S."/>
            <person name="Sullivan M."/>
            <person name="Renfro C.M."/>
            <person name="Kuo A."/>
            <person name="Pangilinan J."/>
            <person name="Lipzen A."/>
            <person name="Keymanesh K."/>
            <person name="Savage E."/>
            <person name="Barry K."/>
            <person name="Grigoriev I.V."/>
            <person name="Riekhof W.R."/>
            <person name="Harris S.S."/>
        </authorList>
    </citation>
    <scope>NUCLEOTIDE SEQUENCE</scope>
    <source>
        <strain evidence="1">JF 03-4F</strain>
    </source>
</reference>
<name>A0AAN6DYK7_9EURO</name>
<organism evidence="1 2">
    <name type="scientific">Exophiala viscosa</name>
    <dbReference type="NCBI Taxonomy" id="2486360"/>
    <lineage>
        <taxon>Eukaryota</taxon>
        <taxon>Fungi</taxon>
        <taxon>Dikarya</taxon>
        <taxon>Ascomycota</taxon>
        <taxon>Pezizomycotina</taxon>
        <taxon>Eurotiomycetes</taxon>
        <taxon>Chaetothyriomycetidae</taxon>
        <taxon>Chaetothyriales</taxon>
        <taxon>Herpotrichiellaceae</taxon>
        <taxon>Exophiala</taxon>
    </lineage>
</organism>
<accession>A0AAN6DYK7</accession>
<dbReference type="Proteomes" id="UP001203852">
    <property type="component" value="Unassembled WGS sequence"/>
</dbReference>
<evidence type="ECO:0000313" key="1">
    <source>
        <dbReference type="EMBL" id="KAI1613917.1"/>
    </source>
</evidence>
<comment type="caution">
    <text evidence="1">The sequence shown here is derived from an EMBL/GenBank/DDBJ whole genome shotgun (WGS) entry which is preliminary data.</text>
</comment>
<proteinExistence type="predicted"/>
<sequence length="411" mass="46656">MVQQGPRWFDSVPHIVRFGMQDEDNGKSWTTFFRNGVYFTVNVDKDDVQDTPFGNKWLAALKKAEPMAGPDFMKIWIPWYEAFCDLIIMQSMPLLKELAPVRKHWETLEDHLRTPKYEVKMVAEGGDAVAKYESGPIVRPSYDYFLLPFDRFGGLPDPAEVRWYHARELTVLNPDKNWRSPPTKMRTGEGEVLYFVKCEPFRESVETGIVDNASIERINAHLRLYRQTKGGAHASTGEPHIPKLQGIVVSEAYDFAALGTQTLPSQSLAGILVTYVSKAKTLAEVKELLPDETRAIELKKGAEKWREQFSSVVQYLHDHGITIGARTTGDQTWYYINHYSMYLAPVPGADSGLDLGTAELADADASFLLTSENELHMARNQQSGVGDDGDRERFEEQKALDWEAVEKLFHF</sequence>
<dbReference type="EMBL" id="MU404353">
    <property type="protein sequence ID" value="KAI1613917.1"/>
    <property type="molecule type" value="Genomic_DNA"/>
</dbReference>
<evidence type="ECO:0000313" key="2">
    <source>
        <dbReference type="Proteomes" id="UP001203852"/>
    </source>
</evidence>
<protein>
    <submittedName>
        <fullName evidence="1">Uncharacterized protein</fullName>
    </submittedName>
</protein>
<gene>
    <name evidence="1" type="ORF">EDD36DRAFT_486702</name>
</gene>